<dbReference type="InterPro" id="IPR009080">
    <property type="entry name" value="tRNAsynth_Ia_anticodon-bd"/>
</dbReference>
<keyword evidence="2 9" id="KW-0436">Ligase</keyword>
<gene>
    <name evidence="9" type="primary">valS</name>
    <name evidence="12" type="ORF">FJR74_00825</name>
</gene>
<dbReference type="PANTHER" id="PTHR11946">
    <property type="entry name" value="VALYL-TRNA SYNTHETASES"/>
    <property type="match status" value="1"/>
</dbReference>
<evidence type="ECO:0000256" key="2">
    <source>
        <dbReference type="ARBA" id="ARBA00022598"/>
    </source>
</evidence>
<dbReference type="InterPro" id="IPR002303">
    <property type="entry name" value="Valyl-tRNA_ligase"/>
</dbReference>
<evidence type="ECO:0000256" key="9">
    <source>
        <dbReference type="HAMAP-Rule" id="MF_02004"/>
    </source>
</evidence>
<keyword evidence="1 9" id="KW-0963">Cytoplasm</keyword>
<dbReference type="Gene3D" id="3.40.50.620">
    <property type="entry name" value="HUPs"/>
    <property type="match status" value="2"/>
</dbReference>
<dbReference type="Pfam" id="PF08264">
    <property type="entry name" value="Anticodon_1"/>
    <property type="match status" value="1"/>
</dbReference>
<comment type="function">
    <text evidence="9">Catalyzes the attachment of valine to tRNA(Val). As ValRS can inadvertently accommodate and process structurally similar amino acids such as threonine, to avoid such errors, it has a 'posttransfer' editing activity that hydrolyzes mischarged Thr-tRNA(Val) in a tRNA-dependent manner.</text>
</comment>
<dbReference type="Proteomes" id="UP000316851">
    <property type="component" value="Unassembled WGS sequence"/>
</dbReference>
<dbReference type="InterPro" id="IPR009008">
    <property type="entry name" value="Val/Leu/Ile-tRNA-synth_edit"/>
</dbReference>
<sequence length="837" mass="97823">MEKTFNHKLVEEGRNQKWIDIKAFSTHDKAKRPFTIILPPPNVTGKLHIGHALDTYIQDTIIRYKKLAGFDVMWVPGKDHAGIATQAVVEKHLAKEGKNKYELGREKFIEEIWKWKEEYSNNITKQWAKLGLALDYPSERFTLDKQANEAVLKVFIDLYNDGLIYRDEKPINWDTKLQTALSNIEVVNKETQQKMYYIKYPIKNSKEYLTVATTRIETLPSDVALAINPEDPRAEILLNKTIIHPLTQKEIPVITSEHIDLNFGTGIMKVSAHAVDDIDIIKKNNLEVLECIDKEGKMNERAGQFEGLDRFEARKEIAEFLKRTGYIIKIEDITSNVGYSERSHEAIEILVQPQWFVKMNSLAKALLKHFKGDDGVEFIPERFEDVLIKWMENAYDWTISRQIWWGHRIPAWYKGEEIAVQIDSPGDGWVQDPDVLDTWFSSALSPFVFLGWPQDKSKIKRYFPTDLLVTGYDIIFFWVARMYFQSLYFMEDKPFKQVLIHGLVRDAQGRKMSKSLGNGIDPIAVIDEYGSDVLRMSLIFNSTPGQDINFGDEKIQGARLFLNKFWNIARYISSIKANINESLDLSKLDIYDKWILAKFNNLKKDIEAAMEKYEFTIVFKAIQNFIINDYSSWYLEFIKFKNNNYFVHYLFREILIALHPYMPFTSDYIFENIYSEELLESTVHDYQLDEEFDPKLVENQIELITVLRKYREDKKISKATELFFYRDNAQLSNIELTIISKLANFSWEDNHDLSIKLSDGEVYIKLNEDNKAAEIEELNKLIKKTEEEIAFNKRFINNPSFMAKASQATIQEKVDKLAMHEKNLAFYKEELAKKENN</sequence>
<evidence type="ECO:0000313" key="12">
    <source>
        <dbReference type="EMBL" id="TPR54374.1"/>
    </source>
</evidence>
<dbReference type="Gene3D" id="1.10.287.380">
    <property type="entry name" value="Valyl-tRNA synthetase, C-terminal domain"/>
    <property type="match status" value="1"/>
</dbReference>
<keyword evidence="4 9" id="KW-0067">ATP-binding</keyword>
<feature type="short sequence motif" description="'HIGH' region" evidence="9">
    <location>
        <begin position="41"/>
        <end position="51"/>
    </location>
</feature>
<dbReference type="Gene3D" id="1.10.730.10">
    <property type="entry name" value="Isoleucyl-tRNA Synthetase, Domain 1"/>
    <property type="match status" value="1"/>
</dbReference>
<dbReference type="GO" id="GO:0004832">
    <property type="term" value="F:valine-tRNA ligase activity"/>
    <property type="evidence" value="ECO:0007669"/>
    <property type="project" value="UniProtKB-EC"/>
</dbReference>
<dbReference type="SUPFAM" id="SSF46589">
    <property type="entry name" value="tRNA-binding arm"/>
    <property type="match status" value="1"/>
</dbReference>
<evidence type="ECO:0000259" key="11">
    <source>
        <dbReference type="Pfam" id="PF08264"/>
    </source>
</evidence>
<dbReference type="CDD" id="cd07962">
    <property type="entry name" value="Anticodon_Ia_Val"/>
    <property type="match status" value="1"/>
</dbReference>
<feature type="short sequence motif" description="'KMSKS' region" evidence="9">
    <location>
        <begin position="511"/>
        <end position="515"/>
    </location>
</feature>
<feature type="coiled-coil region" evidence="9">
    <location>
        <begin position="768"/>
        <end position="837"/>
    </location>
</feature>
<dbReference type="HAMAP" id="MF_02004">
    <property type="entry name" value="Val_tRNA_synth_type1"/>
    <property type="match status" value="1"/>
</dbReference>
<comment type="subcellular location">
    <subcellularLocation>
        <location evidence="9">Cytoplasm</location>
    </subcellularLocation>
</comment>
<dbReference type="PANTHER" id="PTHR11946:SF93">
    <property type="entry name" value="VALINE--TRNA LIGASE, CHLOROPLASTIC_MITOCHONDRIAL 2"/>
    <property type="match status" value="1"/>
</dbReference>
<dbReference type="InterPro" id="IPR001412">
    <property type="entry name" value="aa-tRNA-synth_I_CS"/>
</dbReference>
<evidence type="ECO:0000259" key="10">
    <source>
        <dbReference type="Pfam" id="PF00133"/>
    </source>
</evidence>
<feature type="domain" description="Aminoacyl-tRNA synthetase class Ia" evidence="10">
    <location>
        <begin position="423"/>
        <end position="550"/>
    </location>
</feature>
<dbReference type="Pfam" id="PF00133">
    <property type="entry name" value="tRNA-synt_1"/>
    <property type="match status" value="2"/>
</dbReference>
<dbReference type="PRINTS" id="PR00986">
    <property type="entry name" value="TRNASYNTHVAL"/>
</dbReference>
<evidence type="ECO:0000256" key="5">
    <source>
        <dbReference type="ARBA" id="ARBA00022917"/>
    </source>
</evidence>
<evidence type="ECO:0000256" key="6">
    <source>
        <dbReference type="ARBA" id="ARBA00023054"/>
    </source>
</evidence>
<dbReference type="InterPro" id="IPR002300">
    <property type="entry name" value="aa-tRNA-synth_Ia"/>
</dbReference>
<dbReference type="SUPFAM" id="SSF47323">
    <property type="entry name" value="Anticodon-binding domain of a subclass of class I aminoacyl-tRNA synthetases"/>
    <property type="match status" value="1"/>
</dbReference>
<proteinExistence type="inferred from homology"/>
<organism evidence="12 13">
    <name type="scientific">Metamycoplasma neophronis</name>
    <dbReference type="NCBI Taxonomy" id="872983"/>
    <lineage>
        <taxon>Bacteria</taxon>
        <taxon>Bacillati</taxon>
        <taxon>Mycoplasmatota</taxon>
        <taxon>Mycoplasmoidales</taxon>
        <taxon>Metamycoplasmataceae</taxon>
        <taxon>Metamycoplasma</taxon>
    </lineage>
</organism>
<dbReference type="NCBIfam" id="NF004349">
    <property type="entry name" value="PRK05729.1"/>
    <property type="match status" value="1"/>
</dbReference>
<comment type="similarity">
    <text evidence="9">Belongs to the class-I aminoacyl-tRNA synthetase family. ValS type 1 subfamily.</text>
</comment>
<evidence type="ECO:0000256" key="3">
    <source>
        <dbReference type="ARBA" id="ARBA00022741"/>
    </source>
</evidence>
<keyword evidence="7 9" id="KW-0030">Aminoacyl-tRNA synthetase</keyword>
<dbReference type="InterPro" id="IPR013155">
    <property type="entry name" value="M/V/L/I-tRNA-synth_anticd-bd"/>
</dbReference>
<dbReference type="SUPFAM" id="SSF52374">
    <property type="entry name" value="Nucleotidylyl transferase"/>
    <property type="match status" value="1"/>
</dbReference>
<dbReference type="SUPFAM" id="SSF50677">
    <property type="entry name" value="ValRS/IleRS/LeuRS editing domain"/>
    <property type="match status" value="1"/>
</dbReference>
<evidence type="ECO:0000256" key="4">
    <source>
        <dbReference type="ARBA" id="ARBA00022840"/>
    </source>
</evidence>
<protein>
    <recommendedName>
        <fullName evidence="9">Valine--tRNA ligase</fullName>
        <ecNumber evidence="9">6.1.1.9</ecNumber>
    </recommendedName>
    <alternativeName>
        <fullName evidence="9">Valyl-tRNA synthetase</fullName>
        <shortName evidence="9">ValRS</shortName>
    </alternativeName>
</protein>
<dbReference type="CDD" id="cd00817">
    <property type="entry name" value="ValRS_core"/>
    <property type="match status" value="1"/>
</dbReference>
<keyword evidence="13" id="KW-1185">Reference proteome</keyword>
<keyword evidence="5 9" id="KW-0648">Protein biosynthesis</keyword>
<evidence type="ECO:0000256" key="7">
    <source>
        <dbReference type="ARBA" id="ARBA00023146"/>
    </source>
</evidence>
<dbReference type="InterPro" id="IPR037118">
    <property type="entry name" value="Val-tRNA_synth_C_sf"/>
</dbReference>
<feature type="domain" description="Aminoacyl-tRNA synthetase class Ia" evidence="10">
    <location>
        <begin position="16"/>
        <end position="418"/>
    </location>
</feature>
<dbReference type="NCBIfam" id="TIGR00422">
    <property type="entry name" value="valS"/>
    <property type="match status" value="1"/>
</dbReference>
<name>A0ABY2Z5S0_9BACT</name>
<feature type="domain" description="Methionyl/Valyl/Leucyl/Isoleucyl-tRNA synthetase anticodon-binding" evidence="11">
    <location>
        <begin position="592"/>
        <end position="722"/>
    </location>
</feature>
<reference evidence="12" key="1">
    <citation type="submission" date="2019-06" db="EMBL/GenBank/DDBJ databases">
        <title>Mycoplasma neophronis type strain whole genome sequence.</title>
        <authorList>
            <person name="Spergser J."/>
        </authorList>
    </citation>
    <scope>NUCLEOTIDE SEQUENCE [LARGE SCALE GENOMIC DNA]</scope>
    <source>
        <strain evidence="12">DSM 24097</strain>
    </source>
</reference>
<dbReference type="EC" id="6.1.1.9" evidence="9"/>
<keyword evidence="3 9" id="KW-0547">Nucleotide-binding</keyword>
<feature type="binding site" evidence="9">
    <location>
        <position position="514"/>
    </location>
    <ligand>
        <name>ATP</name>
        <dbReference type="ChEBI" id="CHEBI:30616"/>
    </ligand>
</feature>
<comment type="subunit">
    <text evidence="9">Monomer.</text>
</comment>
<evidence type="ECO:0000256" key="1">
    <source>
        <dbReference type="ARBA" id="ARBA00022490"/>
    </source>
</evidence>
<comment type="domain">
    <text evidence="9">The C-terminal coiled-coil domain is crucial for aminoacylation activity.</text>
</comment>
<dbReference type="PROSITE" id="PS00178">
    <property type="entry name" value="AA_TRNA_LIGASE_I"/>
    <property type="match status" value="1"/>
</dbReference>
<dbReference type="InterPro" id="IPR033705">
    <property type="entry name" value="Anticodon_Ia_Val"/>
</dbReference>
<dbReference type="InterPro" id="IPR014729">
    <property type="entry name" value="Rossmann-like_a/b/a_fold"/>
</dbReference>
<dbReference type="EMBL" id="VHHP01000002">
    <property type="protein sequence ID" value="TPR54374.1"/>
    <property type="molecule type" value="Genomic_DNA"/>
</dbReference>
<dbReference type="InterPro" id="IPR010978">
    <property type="entry name" value="tRNA-bd_arm"/>
</dbReference>
<evidence type="ECO:0000256" key="8">
    <source>
        <dbReference type="ARBA" id="ARBA00047552"/>
    </source>
</evidence>
<keyword evidence="6 9" id="KW-0175">Coiled coil</keyword>
<comment type="domain">
    <text evidence="9">ValRS has two distinct active sites: one for aminoacylation and one for editing. The misactivated threonine is translocated from the active site to the editing site.</text>
</comment>
<accession>A0ABY2Z5S0</accession>
<comment type="caution">
    <text evidence="12">The sequence shown here is derived from an EMBL/GenBank/DDBJ whole genome shotgun (WGS) entry which is preliminary data.</text>
</comment>
<comment type="catalytic activity">
    <reaction evidence="8 9">
        <text>tRNA(Val) + L-valine + ATP = L-valyl-tRNA(Val) + AMP + diphosphate</text>
        <dbReference type="Rhea" id="RHEA:10704"/>
        <dbReference type="Rhea" id="RHEA-COMP:9672"/>
        <dbReference type="Rhea" id="RHEA-COMP:9708"/>
        <dbReference type="ChEBI" id="CHEBI:30616"/>
        <dbReference type="ChEBI" id="CHEBI:33019"/>
        <dbReference type="ChEBI" id="CHEBI:57762"/>
        <dbReference type="ChEBI" id="CHEBI:78442"/>
        <dbReference type="ChEBI" id="CHEBI:78537"/>
        <dbReference type="ChEBI" id="CHEBI:456215"/>
        <dbReference type="EC" id="6.1.1.9"/>
    </reaction>
</comment>
<evidence type="ECO:0000313" key="13">
    <source>
        <dbReference type="Proteomes" id="UP000316851"/>
    </source>
</evidence>